<evidence type="ECO:0000313" key="3">
    <source>
        <dbReference type="EMBL" id="CAF4394986.1"/>
    </source>
</evidence>
<organism evidence="2 4">
    <name type="scientific">Didymodactylos carnosus</name>
    <dbReference type="NCBI Taxonomy" id="1234261"/>
    <lineage>
        <taxon>Eukaryota</taxon>
        <taxon>Metazoa</taxon>
        <taxon>Spiralia</taxon>
        <taxon>Gnathifera</taxon>
        <taxon>Rotifera</taxon>
        <taxon>Eurotatoria</taxon>
        <taxon>Bdelloidea</taxon>
        <taxon>Philodinida</taxon>
        <taxon>Philodinidae</taxon>
        <taxon>Didymodactylos</taxon>
    </lineage>
</organism>
<name>A0A815W1U6_9BILA</name>
<proteinExistence type="predicted"/>
<feature type="coiled-coil region" evidence="1">
    <location>
        <begin position="28"/>
        <end position="55"/>
    </location>
</feature>
<sequence length="205" mass="23304">MVKSIIAAILSDTNFIEKIVHSVIAKVKELVESLMAIQDEKISELEDKITQLEASLTDQNLFVSKLESSVKILKDKSNHLEQYGRLDNLRIHNVPEIQDENVHNIVMNLATQMKVELHSHSISVCHRTGQAKNGKPRQIIVKFCARSERNSFLYGRSTLGSSNPVFISEDLTKLNMDMLIKAKNRLGSKNVFTRNGKIYEKQMKI</sequence>
<dbReference type="Proteomes" id="UP000681722">
    <property type="component" value="Unassembled WGS sequence"/>
</dbReference>
<dbReference type="PANTHER" id="PTHR11505">
    <property type="entry name" value="L1 TRANSPOSABLE ELEMENT-RELATED"/>
    <property type="match status" value="1"/>
</dbReference>
<protein>
    <recommendedName>
        <fullName evidence="5">Zinc finger DNA binding protein</fullName>
    </recommendedName>
</protein>
<dbReference type="OrthoDB" id="6725610at2759"/>
<dbReference type="Proteomes" id="UP000663829">
    <property type="component" value="Unassembled WGS sequence"/>
</dbReference>
<dbReference type="InterPro" id="IPR004244">
    <property type="entry name" value="Transposase_22"/>
</dbReference>
<evidence type="ECO:0000313" key="2">
    <source>
        <dbReference type="EMBL" id="CAF1535264.1"/>
    </source>
</evidence>
<accession>A0A815W1U6</accession>
<reference evidence="2" key="1">
    <citation type="submission" date="2021-02" db="EMBL/GenBank/DDBJ databases">
        <authorList>
            <person name="Nowell W R."/>
        </authorList>
    </citation>
    <scope>NUCLEOTIDE SEQUENCE</scope>
</reference>
<gene>
    <name evidence="2" type="ORF">GPM918_LOCUS38295</name>
    <name evidence="3" type="ORF">SRO942_LOCUS39110</name>
</gene>
<dbReference type="EMBL" id="CAJOBC010090837">
    <property type="protein sequence ID" value="CAF4394986.1"/>
    <property type="molecule type" value="Genomic_DNA"/>
</dbReference>
<keyword evidence="1" id="KW-0175">Coiled coil</keyword>
<evidence type="ECO:0008006" key="5">
    <source>
        <dbReference type="Google" id="ProtNLM"/>
    </source>
</evidence>
<dbReference type="EMBL" id="CAJNOQ010025233">
    <property type="protein sequence ID" value="CAF1535264.1"/>
    <property type="molecule type" value="Genomic_DNA"/>
</dbReference>
<comment type="caution">
    <text evidence="2">The sequence shown here is derived from an EMBL/GenBank/DDBJ whole genome shotgun (WGS) entry which is preliminary data.</text>
</comment>
<keyword evidence="4" id="KW-1185">Reference proteome</keyword>
<dbReference type="AlphaFoldDB" id="A0A815W1U6"/>
<dbReference type="Gene3D" id="3.30.70.1820">
    <property type="entry name" value="L1 transposable element, RRM domain"/>
    <property type="match status" value="1"/>
</dbReference>
<evidence type="ECO:0000256" key="1">
    <source>
        <dbReference type="SAM" id="Coils"/>
    </source>
</evidence>
<evidence type="ECO:0000313" key="4">
    <source>
        <dbReference type="Proteomes" id="UP000663829"/>
    </source>
</evidence>